<protein>
    <submittedName>
        <fullName evidence="2">Uncharacterized protein</fullName>
    </submittedName>
</protein>
<name>A0ABM8Z8P1_9LACO</name>
<dbReference type="EMBL" id="CAKKNT010000001">
    <property type="protein sequence ID" value="CAH0417686.1"/>
    <property type="molecule type" value="Genomic_DNA"/>
</dbReference>
<dbReference type="Proteomes" id="UP000789719">
    <property type="component" value="Unassembled WGS sequence"/>
</dbReference>
<proteinExistence type="predicted"/>
<comment type="caution">
    <text evidence="2">The sequence shown here is derived from an EMBL/GenBank/DDBJ whole genome shotgun (WGS) entry which is preliminary data.</text>
</comment>
<evidence type="ECO:0000256" key="1">
    <source>
        <dbReference type="SAM" id="Phobius"/>
    </source>
</evidence>
<feature type="transmembrane region" description="Helical" evidence="1">
    <location>
        <begin position="21"/>
        <end position="44"/>
    </location>
</feature>
<reference evidence="2 3" key="1">
    <citation type="submission" date="2021-11" db="EMBL/GenBank/DDBJ databases">
        <authorList>
            <person name="Depoorter E."/>
        </authorList>
    </citation>
    <scope>NUCLEOTIDE SEQUENCE [LARGE SCALE GENOMIC DNA]</scope>
    <source>
        <strain evidence="2 3">LMG 24286</strain>
    </source>
</reference>
<evidence type="ECO:0000313" key="3">
    <source>
        <dbReference type="Proteomes" id="UP000789719"/>
    </source>
</evidence>
<accession>A0ABM8Z8P1</accession>
<keyword evidence="1" id="KW-0812">Transmembrane</keyword>
<sequence>MMNQRTKGAVLKKIWQRYIKIVALVFTTALTTIFGVRGLVDIIVLQEYLLKSYLDLTIKATIGAIVIFGIVAIYDSIKLMRQSKNKDG</sequence>
<organism evidence="2 3">
    <name type="scientific">Periweissella ghanensis</name>
    <dbReference type="NCBI Taxonomy" id="467997"/>
    <lineage>
        <taxon>Bacteria</taxon>
        <taxon>Bacillati</taxon>
        <taxon>Bacillota</taxon>
        <taxon>Bacilli</taxon>
        <taxon>Lactobacillales</taxon>
        <taxon>Lactobacillaceae</taxon>
        <taxon>Periweissella</taxon>
    </lineage>
</organism>
<keyword evidence="3" id="KW-1185">Reference proteome</keyword>
<keyword evidence="1" id="KW-0472">Membrane</keyword>
<gene>
    <name evidence="2" type="ORF">WGH24286_00098</name>
</gene>
<feature type="transmembrane region" description="Helical" evidence="1">
    <location>
        <begin position="56"/>
        <end position="74"/>
    </location>
</feature>
<evidence type="ECO:0000313" key="2">
    <source>
        <dbReference type="EMBL" id="CAH0417686.1"/>
    </source>
</evidence>
<keyword evidence="1" id="KW-1133">Transmembrane helix</keyword>